<evidence type="ECO:0000256" key="2">
    <source>
        <dbReference type="ARBA" id="ARBA00005364"/>
    </source>
</evidence>
<evidence type="ECO:0000313" key="14">
    <source>
        <dbReference type="Proteomes" id="UP001152797"/>
    </source>
</evidence>
<evidence type="ECO:0000256" key="7">
    <source>
        <dbReference type="SAM" id="Coils"/>
    </source>
</evidence>
<evidence type="ECO:0000256" key="6">
    <source>
        <dbReference type="ARBA" id="ARBA00023136"/>
    </source>
</evidence>
<dbReference type="OrthoDB" id="448734at2759"/>
<keyword evidence="3" id="KW-0050">Antiport</keyword>
<dbReference type="AlphaFoldDB" id="A0A9P1DVY7"/>
<keyword evidence="6 9" id="KW-0472">Membrane</keyword>
<dbReference type="Gene3D" id="1.20.1420.30">
    <property type="entry name" value="NCX, central ion-binding region"/>
    <property type="match status" value="2"/>
</dbReference>
<dbReference type="GO" id="GO:0005262">
    <property type="term" value="F:calcium channel activity"/>
    <property type="evidence" value="ECO:0007669"/>
    <property type="project" value="TreeGrafter"/>
</dbReference>
<feature type="transmembrane region" description="Helical" evidence="9">
    <location>
        <begin position="20"/>
        <end position="41"/>
    </location>
</feature>
<feature type="transmembrane region" description="Helical" evidence="9">
    <location>
        <begin position="134"/>
        <end position="155"/>
    </location>
</feature>
<evidence type="ECO:0000259" key="10">
    <source>
        <dbReference type="Pfam" id="PF01699"/>
    </source>
</evidence>
<feature type="compositionally biased region" description="Polar residues" evidence="8">
    <location>
        <begin position="877"/>
        <end position="887"/>
    </location>
</feature>
<dbReference type="InterPro" id="IPR044880">
    <property type="entry name" value="NCX_ion-bd_dom_sf"/>
</dbReference>
<feature type="domain" description="Sodium/calcium exchanger membrane region" evidence="10">
    <location>
        <begin position="69"/>
        <end position="206"/>
    </location>
</feature>
<gene>
    <name evidence="11" type="ORF">C1SCF055_LOCUS41449</name>
</gene>
<feature type="coiled-coil region" evidence="7">
    <location>
        <begin position="715"/>
        <end position="821"/>
    </location>
</feature>
<name>A0A9P1DVY7_9DINO</name>
<comment type="similarity">
    <text evidence="2">Belongs to the Ca(2+):cation antiporter (CaCA) (TC 2.A.19) family. SLC24A subfamily.</text>
</comment>
<evidence type="ECO:0000256" key="1">
    <source>
        <dbReference type="ARBA" id="ARBA00004141"/>
    </source>
</evidence>
<evidence type="ECO:0000313" key="13">
    <source>
        <dbReference type="EMBL" id="CAL4804056.1"/>
    </source>
</evidence>
<feature type="transmembrane region" description="Helical" evidence="9">
    <location>
        <begin position="399"/>
        <end position="428"/>
    </location>
</feature>
<dbReference type="GO" id="GO:0005886">
    <property type="term" value="C:plasma membrane"/>
    <property type="evidence" value="ECO:0007669"/>
    <property type="project" value="TreeGrafter"/>
</dbReference>
<feature type="domain" description="Sodium/calcium exchanger membrane region" evidence="10">
    <location>
        <begin position="294"/>
        <end position="418"/>
    </location>
</feature>
<feature type="transmembrane region" description="Helical" evidence="9">
    <location>
        <begin position="327"/>
        <end position="349"/>
    </location>
</feature>
<dbReference type="PANTHER" id="PTHR10846:SF73">
    <property type="entry name" value="SODIUM_CALCIUM EXCHANGER MEMBRANE REGION DOMAIN-CONTAINING PROTEIN"/>
    <property type="match status" value="1"/>
</dbReference>
<dbReference type="InterPro" id="IPR004481">
    <property type="entry name" value="K/Na/Ca-exchanger"/>
</dbReference>
<dbReference type="InterPro" id="IPR004837">
    <property type="entry name" value="NaCa_Exmemb"/>
</dbReference>
<dbReference type="GO" id="GO:0006874">
    <property type="term" value="P:intracellular calcium ion homeostasis"/>
    <property type="evidence" value="ECO:0007669"/>
    <property type="project" value="TreeGrafter"/>
</dbReference>
<comment type="caution">
    <text evidence="11">The sequence shown here is derived from an EMBL/GenBank/DDBJ whole genome shotgun (WGS) entry which is preliminary data.</text>
</comment>
<reference evidence="12" key="2">
    <citation type="submission" date="2024-04" db="EMBL/GenBank/DDBJ databases">
        <authorList>
            <person name="Chen Y."/>
            <person name="Shah S."/>
            <person name="Dougan E. K."/>
            <person name="Thang M."/>
            <person name="Chan C."/>
        </authorList>
    </citation>
    <scope>NUCLEOTIDE SEQUENCE [LARGE SCALE GENOMIC DNA]</scope>
</reference>
<keyword evidence="3" id="KW-0813">Transport</keyword>
<dbReference type="EMBL" id="CAMXCT020006600">
    <property type="protein sequence ID" value="CAL1170119.1"/>
    <property type="molecule type" value="Genomic_DNA"/>
</dbReference>
<protein>
    <submittedName>
        <fullName evidence="13">Sodium/potassium/calcium exchanger 5 (Na(+)/K(+)/Ca(2+)-exchange protein 5) (Solute carrier family 24 member 5)</fullName>
    </submittedName>
</protein>
<feature type="transmembrane region" description="Helical" evidence="9">
    <location>
        <begin position="167"/>
        <end position="185"/>
    </location>
</feature>
<keyword evidence="5 9" id="KW-1133">Transmembrane helix</keyword>
<feature type="compositionally biased region" description="Polar residues" evidence="8">
    <location>
        <begin position="894"/>
        <end position="904"/>
    </location>
</feature>
<dbReference type="Pfam" id="PF01699">
    <property type="entry name" value="Na_Ca_ex"/>
    <property type="match status" value="2"/>
</dbReference>
<feature type="transmembrane region" description="Helical" evidence="9">
    <location>
        <begin position="369"/>
        <end position="387"/>
    </location>
</feature>
<sequence length="913" mass="100888">MPLLTFKAKTLYNQVVRSATIAAIGINLIACVRHSTQTVLYTDHKRARAYKKSVSMELPLDAEAYVWWPVILYMFYLMSVVCDDYLLPAVDAISARFHIPDDVAGATLVAFACNGPELLTNSCSIYLNDESVGIGTIVGSAIFNVLVITGCCPLVAPKNSLKVNPAFFLRDAGFSAISILLLWWALPIVDLLKASTLLAFSALYAFVVAKSETWFGGHHYDGTESLADGIITSPSAIARQVSAEPDLSSPFLEKNNQNNQPLRQAWKQVLLSPGGVLLWLTIPNVKLQPRRYFSSFFMSMAWLSITAYIVCIASNRINVLWQIPKSFLGLTLVAVGTSWPNLLASVVTARQGRGEMAVSNALGSNVQNIFFVLAFPIFISVLTRGNYTSDSTEILSSVLWMGATLAVVVLLISVASFGMSFSFVALLMNEGSCEARFRLFKKSEMSYLQRWNGGQGSQGGQAREARWLSQQKELESRLEAMYDEIKARRAEAAAARDEVQRLNNALNASHSSSKAAEAELGKAAKCLEETSARCHFAEGNVQQLTAEIQELRASANDALRKAQRCDAAEAEMAELQQRLRRELLRRSDEITLEQKFQTAQSLAEERTQQAVRRADIAEQRANAAEKQMKSLEMRLADANTNLASSTTALQLAQAEKDRFSQDASTAKAKVAQIMEQLSDSEAQNAVLQREVEGFSDLQSKFADAISKASLKEQSCQDLTEQIAVLKAKNDAFTAESCALEEKRQAEMESLREKEQDLQQNLNRVQRDADAVAAALLAAEQRVGPLEAEASRCREEANEAVLEAQQRRLEAEATRMAHYEQEREVQQLRERVITQGEELTRLQTLLVQSSDTSDLTPRGTRPQLPPAGKRLPTPLATRPSTPHESTFPQARRSFSKSSRTPSASTRVPDDDNRF</sequence>
<evidence type="ECO:0000313" key="12">
    <source>
        <dbReference type="EMBL" id="CAL1170119.1"/>
    </source>
</evidence>
<keyword evidence="7" id="KW-0175">Coiled coil</keyword>
<proteinExistence type="inferred from homology"/>
<dbReference type="PANTHER" id="PTHR10846">
    <property type="entry name" value="SODIUM/POTASSIUM/CALCIUM EXCHANGER"/>
    <property type="match status" value="1"/>
</dbReference>
<keyword evidence="14" id="KW-1185">Reference proteome</keyword>
<evidence type="ECO:0000256" key="9">
    <source>
        <dbReference type="SAM" id="Phobius"/>
    </source>
</evidence>
<reference evidence="11" key="1">
    <citation type="submission" date="2022-10" db="EMBL/GenBank/DDBJ databases">
        <authorList>
            <person name="Chen Y."/>
            <person name="Dougan E. K."/>
            <person name="Chan C."/>
            <person name="Rhodes N."/>
            <person name="Thang M."/>
        </authorList>
    </citation>
    <scope>NUCLEOTIDE SEQUENCE</scope>
</reference>
<accession>A0A9P1DVY7</accession>
<comment type="subcellular location">
    <subcellularLocation>
        <location evidence="1">Membrane</location>
        <topology evidence="1">Multi-pass membrane protein</topology>
    </subcellularLocation>
</comment>
<feature type="region of interest" description="Disordered" evidence="8">
    <location>
        <begin position="847"/>
        <end position="913"/>
    </location>
</feature>
<dbReference type="Proteomes" id="UP001152797">
    <property type="component" value="Unassembled WGS sequence"/>
</dbReference>
<organism evidence="11">
    <name type="scientific">Cladocopium goreaui</name>
    <dbReference type="NCBI Taxonomy" id="2562237"/>
    <lineage>
        <taxon>Eukaryota</taxon>
        <taxon>Sar</taxon>
        <taxon>Alveolata</taxon>
        <taxon>Dinophyceae</taxon>
        <taxon>Suessiales</taxon>
        <taxon>Symbiodiniaceae</taxon>
        <taxon>Cladocopium</taxon>
    </lineage>
</organism>
<evidence type="ECO:0000313" key="11">
    <source>
        <dbReference type="EMBL" id="CAI4016744.1"/>
    </source>
</evidence>
<evidence type="ECO:0000256" key="5">
    <source>
        <dbReference type="ARBA" id="ARBA00022989"/>
    </source>
</evidence>
<evidence type="ECO:0000256" key="8">
    <source>
        <dbReference type="SAM" id="MobiDB-lite"/>
    </source>
</evidence>
<dbReference type="EMBL" id="CAMXCT010006600">
    <property type="protein sequence ID" value="CAI4016744.1"/>
    <property type="molecule type" value="Genomic_DNA"/>
</dbReference>
<evidence type="ECO:0000256" key="4">
    <source>
        <dbReference type="ARBA" id="ARBA00022692"/>
    </source>
</evidence>
<feature type="transmembrane region" description="Helical" evidence="9">
    <location>
        <begin position="62"/>
        <end position="81"/>
    </location>
</feature>
<feature type="transmembrane region" description="Helical" evidence="9">
    <location>
        <begin position="294"/>
        <end position="315"/>
    </location>
</feature>
<keyword evidence="4 9" id="KW-0812">Transmembrane</keyword>
<dbReference type="EMBL" id="CAMXCT030006600">
    <property type="protein sequence ID" value="CAL4804056.1"/>
    <property type="molecule type" value="Genomic_DNA"/>
</dbReference>
<feature type="coiled-coil region" evidence="7">
    <location>
        <begin position="471"/>
        <end position="690"/>
    </location>
</feature>
<evidence type="ECO:0000256" key="3">
    <source>
        <dbReference type="ARBA" id="ARBA00022449"/>
    </source>
</evidence>
<dbReference type="GO" id="GO:0008273">
    <property type="term" value="F:calcium, potassium:sodium antiporter activity"/>
    <property type="evidence" value="ECO:0007669"/>
    <property type="project" value="TreeGrafter"/>
</dbReference>